<name>A0A3E0GW80_9PSEU</name>
<accession>A0A3E0GW80</accession>
<keyword evidence="2" id="KW-1133">Transmembrane helix</keyword>
<sequence length="403" mass="40313">MHTVTWRNLLPIVALVLATGGVAADGGQQSELVVYAGGRLGAGVPWLDTLLVLVAVVGATGAGLAFGARWPTLLLAAAPLDVVLLVASLNPPADLRLALVVVATATRLVSLLAVLAGAQERECAPVVGLAVGGYVAGSYMPGAHWFLAAGAVGGLLAALVGRPAARDELPPSAPATPDTTAPTPVPRPTPTPRPSTHPASTVDRRVVIVGTLASLLALLPLALTGRSPQETLGLTGSVFAAAAVVLGSLFGWRSLLWQLATAFVVLGIGLPLGGGVSWPYMVIGVVVGCALSFLPYRAFIAAALCLVSAFVGSSVPGIVFAALACLAAAALPSLVKRSSTPVVFGPLLAVAVTAGSELILWSQVTFNGQQGGVLFGDGQVTVPLLCAAAAVALGLGVVETLNS</sequence>
<dbReference type="Proteomes" id="UP000256269">
    <property type="component" value="Unassembled WGS sequence"/>
</dbReference>
<evidence type="ECO:0000256" key="1">
    <source>
        <dbReference type="SAM" id="MobiDB-lite"/>
    </source>
</evidence>
<feature type="transmembrane region" description="Helical" evidence="2">
    <location>
        <begin position="95"/>
        <end position="116"/>
    </location>
</feature>
<gene>
    <name evidence="3" type="ORF">BCF44_12396</name>
</gene>
<reference evidence="3 4" key="1">
    <citation type="submission" date="2018-08" db="EMBL/GenBank/DDBJ databases">
        <title>Genomic Encyclopedia of Archaeal and Bacterial Type Strains, Phase II (KMG-II): from individual species to whole genera.</title>
        <authorList>
            <person name="Goeker M."/>
        </authorList>
    </citation>
    <scope>NUCLEOTIDE SEQUENCE [LARGE SCALE GENOMIC DNA]</scope>
    <source>
        <strain evidence="3 4">DSM 45791</strain>
    </source>
</reference>
<feature type="transmembrane region" description="Helical" evidence="2">
    <location>
        <begin position="48"/>
        <end position="66"/>
    </location>
</feature>
<feature type="transmembrane region" description="Helical" evidence="2">
    <location>
        <begin position="303"/>
        <end position="331"/>
    </location>
</feature>
<proteinExistence type="predicted"/>
<feature type="transmembrane region" description="Helical" evidence="2">
    <location>
        <begin position="73"/>
        <end position="89"/>
    </location>
</feature>
<evidence type="ECO:0008006" key="5">
    <source>
        <dbReference type="Google" id="ProtNLM"/>
    </source>
</evidence>
<feature type="compositionally biased region" description="Pro residues" evidence="1">
    <location>
        <begin position="183"/>
        <end position="195"/>
    </location>
</feature>
<feature type="transmembrane region" description="Helical" evidence="2">
    <location>
        <begin position="343"/>
        <end position="361"/>
    </location>
</feature>
<evidence type="ECO:0000256" key="2">
    <source>
        <dbReference type="SAM" id="Phobius"/>
    </source>
</evidence>
<feature type="transmembrane region" description="Helical" evidence="2">
    <location>
        <begin position="206"/>
        <end position="225"/>
    </location>
</feature>
<protein>
    <recommendedName>
        <fullName evidence="5">LigA protein</fullName>
    </recommendedName>
</protein>
<feature type="transmembrane region" description="Helical" evidence="2">
    <location>
        <begin position="373"/>
        <end position="398"/>
    </location>
</feature>
<feature type="region of interest" description="Disordered" evidence="1">
    <location>
        <begin position="167"/>
        <end position="200"/>
    </location>
</feature>
<evidence type="ECO:0000313" key="4">
    <source>
        <dbReference type="Proteomes" id="UP000256269"/>
    </source>
</evidence>
<dbReference type="AlphaFoldDB" id="A0A3E0GW80"/>
<comment type="caution">
    <text evidence="3">The sequence shown here is derived from an EMBL/GenBank/DDBJ whole genome shotgun (WGS) entry which is preliminary data.</text>
</comment>
<feature type="transmembrane region" description="Helical" evidence="2">
    <location>
        <begin position="123"/>
        <end position="140"/>
    </location>
</feature>
<dbReference type="EMBL" id="QUNO01000023">
    <property type="protein sequence ID" value="REH30737.1"/>
    <property type="molecule type" value="Genomic_DNA"/>
</dbReference>
<keyword evidence="2" id="KW-0472">Membrane</keyword>
<feature type="transmembrane region" description="Helical" evidence="2">
    <location>
        <begin position="231"/>
        <end position="250"/>
    </location>
</feature>
<evidence type="ECO:0000313" key="3">
    <source>
        <dbReference type="EMBL" id="REH30737.1"/>
    </source>
</evidence>
<keyword evidence="4" id="KW-1185">Reference proteome</keyword>
<keyword evidence="2" id="KW-0812">Transmembrane</keyword>
<organism evidence="3 4">
    <name type="scientific">Kutzneria buriramensis</name>
    <dbReference type="NCBI Taxonomy" id="1045776"/>
    <lineage>
        <taxon>Bacteria</taxon>
        <taxon>Bacillati</taxon>
        <taxon>Actinomycetota</taxon>
        <taxon>Actinomycetes</taxon>
        <taxon>Pseudonocardiales</taxon>
        <taxon>Pseudonocardiaceae</taxon>
        <taxon>Kutzneria</taxon>
    </lineage>
</organism>